<organism evidence="3 4">
    <name type="scientific">Triparma laevis f. inornata</name>
    <dbReference type="NCBI Taxonomy" id="1714386"/>
    <lineage>
        <taxon>Eukaryota</taxon>
        <taxon>Sar</taxon>
        <taxon>Stramenopiles</taxon>
        <taxon>Ochrophyta</taxon>
        <taxon>Bolidophyceae</taxon>
        <taxon>Parmales</taxon>
        <taxon>Triparmaceae</taxon>
        <taxon>Triparma</taxon>
    </lineage>
</organism>
<proteinExistence type="predicted"/>
<dbReference type="SUPFAM" id="SSF52540">
    <property type="entry name" value="P-loop containing nucleoside triphosphate hydrolases"/>
    <property type="match status" value="1"/>
</dbReference>
<accession>A0A9W7BE76</accession>
<comment type="caution">
    <text evidence="3">The sequence shown here is derived from an EMBL/GenBank/DDBJ whole genome shotgun (WGS) entry which is preliminary data.</text>
</comment>
<reference evidence="4" key="1">
    <citation type="journal article" date="2023" name="Commun. Biol.">
        <title>Genome analysis of Parmales, the sister group of diatoms, reveals the evolutionary specialization of diatoms from phago-mixotrophs to photoautotrophs.</title>
        <authorList>
            <person name="Ban H."/>
            <person name="Sato S."/>
            <person name="Yoshikawa S."/>
            <person name="Yamada K."/>
            <person name="Nakamura Y."/>
            <person name="Ichinomiya M."/>
            <person name="Sato N."/>
            <person name="Blanc-Mathieu R."/>
            <person name="Endo H."/>
            <person name="Kuwata A."/>
            <person name="Ogata H."/>
        </authorList>
    </citation>
    <scope>NUCLEOTIDE SEQUENCE [LARGE SCALE GENOMIC DNA]</scope>
</reference>
<dbReference type="AlphaFoldDB" id="A0A9W7BE76"/>
<dbReference type="PANTHER" id="PTHR45629">
    <property type="entry name" value="SNF2/RAD54 FAMILY MEMBER"/>
    <property type="match status" value="1"/>
</dbReference>
<evidence type="ECO:0000256" key="1">
    <source>
        <dbReference type="ARBA" id="ARBA00022801"/>
    </source>
</evidence>
<feature type="non-terminal residue" evidence="3">
    <location>
        <position position="1"/>
    </location>
</feature>
<dbReference type="PROSITE" id="PS51194">
    <property type="entry name" value="HELICASE_CTER"/>
    <property type="match status" value="1"/>
</dbReference>
<name>A0A9W7BE76_9STRA</name>
<dbReference type="InterPro" id="IPR050496">
    <property type="entry name" value="SNF2_RAD54_helicase_repair"/>
</dbReference>
<gene>
    <name evidence="3" type="ORF">TL16_g10106</name>
</gene>
<feature type="non-terminal residue" evidence="3">
    <location>
        <position position="118"/>
    </location>
</feature>
<evidence type="ECO:0000259" key="2">
    <source>
        <dbReference type="PROSITE" id="PS51194"/>
    </source>
</evidence>
<dbReference type="GO" id="GO:0005634">
    <property type="term" value="C:nucleus"/>
    <property type="evidence" value="ECO:0007669"/>
    <property type="project" value="TreeGrafter"/>
</dbReference>
<dbReference type="EMBL" id="BLQM01000353">
    <property type="protein sequence ID" value="GMH85044.1"/>
    <property type="molecule type" value="Genomic_DNA"/>
</dbReference>
<evidence type="ECO:0000313" key="3">
    <source>
        <dbReference type="EMBL" id="GMH85044.1"/>
    </source>
</evidence>
<dbReference type="PANTHER" id="PTHR45629:SF7">
    <property type="entry name" value="DNA EXCISION REPAIR PROTEIN ERCC-6-RELATED"/>
    <property type="match status" value="1"/>
</dbReference>
<dbReference type="Pfam" id="PF00271">
    <property type="entry name" value="Helicase_C"/>
    <property type="match status" value="1"/>
</dbReference>
<dbReference type="GO" id="GO:0006283">
    <property type="term" value="P:transcription-coupled nucleotide-excision repair"/>
    <property type="evidence" value="ECO:0007669"/>
    <property type="project" value="TreeGrafter"/>
</dbReference>
<dbReference type="Proteomes" id="UP001162640">
    <property type="component" value="Unassembled WGS sequence"/>
</dbReference>
<keyword evidence="1" id="KW-0378">Hydrolase</keyword>
<protein>
    <recommendedName>
        <fullName evidence="2">Helicase C-terminal domain-containing protein</fullName>
    </recommendedName>
</protein>
<dbReference type="Gene3D" id="3.40.50.300">
    <property type="entry name" value="P-loop containing nucleotide triphosphate hydrolases"/>
    <property type="match status" value="1"/>
</dbReference>
<sequence>LIFSQTRMMLNLIQKFVERKGFNFKRMDGNTNVAARQGLVDKFNNDERIFGMLLTTKTGGVGVNFVGANRIILFDPDWNPQTDRQANERAWRFGQKKEVTVYRLITAGTIEEKIYHRQ</sequence>
<dbReference type="SMART" id="SM00490">
    <property type="entry name" value="HELICc"/>
    <property type="match status" value="1"/>
</dbReference>
<evidence type="ECO:0000313" key="4">
    <source>
        <dbReference type="Proteomes" id="UP001162640"/>
    </source>
</evidence>
<feature type="domain" description="Helicase C-terminal" evidence="2">
    <location>
        <begin position="1"/>
        <end position="118"/>
    </location>
</feature>
<dbReference type="InterPro" id="IPR027417">
    <property type="entry name" value="P-loop_NTPase"/>
</dbReference>
<dbReference type="GO" id="GO:0016787">
    <property type="term" value="F:hydrolase activity"/>
    <property type="evidence" value="ECO:0007669"/>
    <property type="project" value="UniProtKB-KW"/>
</dbReference>
<dbReference type="InterPro" id="IPR049730">
    <property type="entry name" value="SNF2/RAD54-like_C"/>
</dbReference>
<dbReference type="GO" id="GO:0008094">
    <property type="term" value="F:ATP-dependent activity, acting on DNA"/>
    <property type="evidence" value="ECO:0007669"/>
    <property type="project" value="TreeGrafter"/>
</dbReference>
<dbReference type="CDD" id="cd18793">
    <property type="entry name" value="SF2_C_SNF"/>
    <property type="match status" value="1"/>
</dbReference>
<dbReference type="InterPro" id="IPR001650">
    <property type="entry name" value="Helicase_C-like"/>
</dbReference>